<organism evidence="11 12">
    <name type="scientific">Pseudomonas triclosanedens</name>
    <dbReference type="NCBI Taxonomy" id="2961893"/>
    <lineage>
        <taxon>Bacteria</taxon>
        <taxon>Pseudomonadati</taxon>
        <taxon>Pseudomonadota</taxon>
        <taxon>Gammaproteobacteria</taxon>
        <taxon>Pseudomonadales</taxon>
        <taxon>Pseudomonadaceae</taxon>
        <taxon>Pseudomonas</taxon>
    </lineage>
</organism>
<feature type="transmembrane region" description="Helical" evidence="10">
    <location>
        <begin position="52"/>
        <end position="73"/>
    </location>
</feature>
<gene>
    <name evidence="11" type="primary">arcD</name>
    <name evidence="11" type="ORF">OU419_15095</name>
</gene>
<feature type="transmembrane region" description="Helical" evidence="10">
    <location>
        <begin position="290"/>
        <end position="316"/>
    </location>
</feature>
<feature type="transmembrane region" description="Helical" evidence="10">
    <location>
        <begin position="116"/>
        <end position="135"/>
    </location>
</feature>
<keyword evidence="4" id="KW-1003">Cell membrane</keyword>
<feature type="transmembrane region" description="Helical" evidence="10">
    <location>
        <begin position="21"/>
        <end position="40"/>
    </location>
</feature>
<evidence type="ECO:0000256" key="1">
    <source>
        <dbReference type="ARBA" id="ARBA00004651"/>
    </source>
</evidence>
<evidence type="ECO:0000313" key="12">
    <source>
        <dbReference type="Proteomes" id="UP001163624"/>
    </source>
</evidence>
<dbReference type="NCBIfam" id="TIGR03810">
    <property type="entry name" value="arg_ornith_anti"/>
    <property type="match status" value="1"/>
</dbReference>
<comment type="subcellular location">
    <subcellularLocation>
        <location evidence="1">Cell membrane</location>
        <topology evidence="1">Multi-pass membrane protein</topology>
    </subcellularLocation>
</comment>
<evidence type="ECO:0000256" key="7">
    <source>
        <dbReference type="ARBA" id="ARBA00022989"/>
    </source>
</evidence>
<proteinExistence type="inferred from homology"/>
<dbReference type="InterPro" id="IPR002293">
    <property type="entry name" value="AA/rel_permease1"/>
</dbReference>
<evidence type="ECO:0000256" key="8">
    <source>
        <dbReference type="ARBA" id="ARBA00023136"/>
    </source>
</evidence>
<evidence type="ECO:0000256" key="6">
    <source>
        <dbReference type="ARBA" id="ARBA00022970"/>
    </source>
</evidence>
<comment type="similarity">
    <text evidence="2">Belongs to the amino acid-polyamine-organocation (APC) superfamily. Basic amino acid/polyamine antiporter (APA) (TC 2.A.3.2) family.</text>
</comment>
<evidence type="ECO:0000256" key="10">
    <source>
        <dbReference type="SAM" id="Phobius"/>
    </source>
</evidence>
<keyword evidence="6" id="KW-0029">Amino-acid transport</keyword>
<keyword evidence="3" id="KW-0813">Transport</keyword>
<evidence type="ECO:0000256" key="5">
    <source>
        <dbReference type="ARBA" id="ARBA00022692"/>
    </source>
</evidence>
<keyword evidence="12" id="KW-1185">Reference proteome</keyword>
<dbReference type="PANTHER" id="PTHR42770:SF4">
    <property type="entry name" value="ARGININE_ORNITHINE ANTIPORTER-RELATED"/>
    <property type="match status" value="1"/>
</dbReference>
<dbReference type="PANTHER" id="PTHR42770">
    <property type="entry name" value="AMINO ACID TRANSPORTER-RELATED"/>
    <property type="match status" value="1"/>
</dbReference>
<feature type="transmembrane region" description="Helical" evidence="10">
    <location>
        <begin position="166"/>
        <end position="191"/>
    </location>
</feature>
<feature type="transmembrane region" description="Helical" evidence="10">
    <location>
        <begin position="342"/>
        <end position="363"/>
    </location>
</feature>
<name>A0ABY6ZQK3_9PSED</name>
<feature type="transmembrane region" description="Helical" evidence="10">
    <location>
        <begin position="463"/>
        <end position="482"/>
    </location>
</feature>
<feature type="transmembrane region" description="Helical" evidence="10">
    <location>
        <begin position="369"/>
        <end position="395"/>
    </location>
</feature>
<protein>
    <recommendedName>
        <fullName evidence="9">Arginine-ornithine antiporter</fullName>
    </recommendedName>
</protein>
<feature type="transmembrane region" description="Helical" evidence="10">
    <location>
        <begin position="141"/>
        <end position="159"/>
    </location>
</feature>
<keyword evidence="8 10" id="KW-0472">Membrane</keyword>
<dbReference type="RefSeq" id="WP_254476576.1">
    <property type="nucleotide sequence ID" value="NZ_CP113432.1"/>
</dbReference>
<feature type="transmembrane region" description="Helical" evidence="10">
    <location>
        <begin position="407"/>
        <end position="427"/>
    </location>
</feature>
<dbReference type="InterPro" id="IPR050367">
    <property type="entry name" value="APC_superfamily"/>
</dbReference>
<dbReference type="Proteomes" id="UP001163624">
    <property type="component" value="Chromosome"/>
</dbReference>
<evidence type="ECO:0000313" key="11">
    <source>
        <dbReference type="EMBL" id="WAI47108.1"/>
    </source>
</evidence>
<dbReference type="NCBIfam" id="TIGR00905">
    <property type="entry name" value="2A0302"/>
    <property type="match status" value="1"/>
</dbReference>
<dbReference type="EMBL" id="CP113432">
    <property type="protein sequence ID" value="WAI47108.1"/>
    <property type="molecule type" value="Genomic_DNA"/>
</dbReference>
<feature type="transmembrane region" description="Helical" evidence="10">
    <location>
        <begin position="215"/>
        <end position="234"/>
    </location>
</feature>
<dbReference type="InterPro" id="IPR022461">
    <property type="entry name" value="Arg/Orn_antiprt_ArcD"/>
</dbReference>
<sequence length="490" mass="51468">MTADTSKPIAAATTAQTEGKLKLPALTALVVSALVAAGVFSLPQNMASKAGAGAILIGWGITFVGMLMLAFVFQTLANRKSEIEGGVYGYARAGFGEYMGFNSAWGYWISAWIGNVSYYVVICSALGSFGALGFFGDGTTLSALIVSSILLWSLHFLICRGVQTAALLNLIGTIAKVVPLIMFIVLVALAFKVDTFKIDFWGNAKLGSVLDQVKGIMLVTTWVFIGIEGAAMYSGRAAKKSDVGKATMIGFFISILLFVAASVLSLGVLSQPELAELKNPSTAGVLAAAVGPWGAALMNIGLIVSVGAALLAWTLLSAETAYTAGKDGTMPKFLGKENAKKAPINALLLTNGLTQVFLIIAHFEQAGYLALLLLATSMILIPYFLSGLYALKVAVQKDGYKAGEGHAVTRDIIIGALATLYGAWLVYAAGLEYLLLSMILYAVGIAFYIWARKEKGAQIFKPVEVVLALLVVGAGVYASYLLSTGVLSLT</sequence>
<accession>A0ABY6ZQK3</accession>
<dbReference type="PIRSF" id="PIRSF006060">
    <property type="entry name" value="AA_transporter"/>
    <property type="match status" value="1"/>
</dbReference>
<evidence type="ECO:0000256" key="9">
    <source>
        <dbReference type="NCBIfam" id="TIGR03810"/>
    </source>
</evidence>
<evidence type="ECO:0000256" key="4">
    <source>
        <dbReference type="ARBA" id="ARBA00022475"/>
    </source>
</evidence>
<keyword evidence="7 10" id="KW-1133">Transmembrane helix</keyword>
<dbReference type="InterPro" id="IPR004754">
    <property type="entry name" value="Amino_acid_antiprt"/>
</dbReference>
<feature type="transmembrane region" description="Helical" evidence="10">
    <location>
        <begin position="433"/>
        <end position="451"/>
    </location>
</feature>
<evidence type="ECO:0000256" key="3">
    <source>
        <dbReference type="ARBA" id="ARBA00022448"/>
    </source>
</evidence>
<feature type="transmembrane region" description="Helical" evidence="10">
    <location>
        <begin position="246"/>
        <end position="270"/>
    </location>
</feature>
<evidence type="ECO:0000256" key="2">
    <source>
        <dbReference type="ARBA" id="ARBA00008220"/>
    </source>
</evidence>
<dbReference type="Gene3D" id="1.20.1740.10">
    <property type="entry name" value="Amino acid/polyamine transporter I"/>
    <property type="match status" value="1"/>
</dbReference>
<reference evidence="11" key="1">
    <citation type="submission" date="2022-11" db="EMBL/GenBank/DDBJ databases">
        <title>Pseudomonas triclosanedens sp. nov., a triclosan degrader isolated from activated sludge.</title>
        <authorList>
            <person name="Yin Y."/>
            <person name="Lu Z."/>
        </authorList>
    </citation>
    <scope>NUCLEOTIDE SEQUENCE</scope>
    <source>
        <strain evidence="11">ZM23</strain>
    </source>
</reference>
<keyword evidence="5 10" id="KW-0812">Transmembrane</keyword>
<dbReference type="Pfam" id="PF13520">
    <property type="entry name" value="AA_permease_2"/>
    <property type="match status" value="1"/>
</dbReference>